<dbReference type="Gene3D" id="3.40.50.410">
    <property type="entry name" value="von Willebrand factor, type A domain"/>
    <property type="match status" value="1"/>
</dbReference>
<dbReference type="SUPFAM" id="SSF52540">
    <property type="entry name" value="P-loop containing nucleoside triphosphate hydrolases"/>
    <property type="match status" value="1"/>
</dbReference>
<dbReference type="FunFam" id="1.20.120.1080:FF:000002">
    <property type="entry name" value="Putative ATP-dependent RNA helicase DHX36"/>
    <property type="match status" value="1"/>
</dbReference>
<reference evidence="21 22" key="1">
    <citation type="submission" date="2020-02" db="EMBL/GenBank/DDBJ databases">
        <authorList>
            <person name="Ferguson B K."/>
        </authorList>
    </citation>
    <scope>NUCLEOTIDE SEQUENCE [LARGE SCALE GENOMIC DNA]</scope>
</reference>
<dbReference type="GO" id="GO:0032991">
    <property type="term" value="C:protein-containing complex"/>
    <property type="evidence" value="ECO:0007669"/>
    <property type="project" value="UniProtKB-ARBA"/>
</dbReference>
<evidence type="ECO:0000313" key="22">
    <source>
        <dbReference type="Proteomes" id="UP000479000"/>
    </source>
</evidence>
<dbReference type="InterPro" id="IPR011709">
    <property type="entry name" value="DEAD-box_helicase_OB_fold"/>
</dbReference>
<dbReference type="FunFam" id="3.30.200.20:FF:000088">
    <property type="entry name" value="Casein kinase II subunit alpha"/>
    <property type="match status" value="1"/>
</dbReference>
<dbReference type="GO" id="GO:0005634">
    <property type="term" value="C:nucleus"/>
    <property type="evidence" value="ECO:0007669"/>
    <property type="project" value="TreeGrafter"/>
</dbReference>
<keyword evidence="10" id="KW-0347">Helicase</keyword>
<dbReference type="OrthoDB" id="5600252at2759"/>
<keyword evidence="7 16" id="KW-0547">Nucleotide-binding</keyword>
<dbReference type="CDD" id="cd18791">
    <property type="entry name" value="SF2_C_RHA"/>
    <property type="match status" value="1"/>
</dbReference>
<dbReference type="InterPro" id="IPR045216">
    <property type="entry name" value="CK2_alpha"/>
</dbReference>
<dbReference type="InterPro" id="IPR048333">
    <property type="entry name" value="HA2_WH"/>
</dbReference>
<dbReference type="GO" id="GO:0005737">
    <property type="term" value="C:cytoplasm"/>
    <property type="evidence" value="ECO:0007669"/>
    <property type="project" value="TreeGrafter"/>
</dbReference>
<dbReference type="InterPro" id="IPR017441">
    <property type="entry name" value="Protein_kinase_ATP_BS"/>
</dbReference>
<dbReference type="FunFam" id="3.40.50.300:FF:000284">
    <property type="entry name" value="probable ATP-dependent RNA helicase YTHDC2"/>
    <property type="match status" value="1"/>
</dbReference>
<dbReference type="GO" id="GO:0003678">
    <property type="term" value="F:DNA helicase activity"/>
    <property type="evidence" value="ECO:0007669"/>
    <property type="project" value="TreeGrafter"/>
</dbReference>
<feature type="domain" description="Helicase C-terminal" evidence="20">
    <location>
        <begin position="403"/>
        <end position="576"/>
    </location>
</feature>
<evidence type="ECO:0000256" key="1">
    <source>
        <dbReference type="ARBA" id="ARBA00008792"/>
    </source>
</evidence>
<evidence type="ECO:0000256" key="12">
    <source>
        <dbReference type="ARBA" id="ARBA00022884"/>
    </source>
</evidence>
<evidence type="ECO:0000313" key="21">
    <source>
        <dbReference type="EMBL" id="CAB0007567.1"/>
    </source>
</evidence>
<evidence type="ECO:0000256" key="3">
    <source>
        <dbReference type="ARBA" id="ARBA00012513"/>
    </source>
</evidence>
<evidence type="ECO:0000256" key="4">
    <source>
        <dbReference type="ARBA" id="ARBA00012552"/>
    </source>
</evidence>
<dbReference type="Pfam" id="PF07717">
    <property type="entry name" value="OB_NTP_bind"/>
    <property type="match status" value="1"/>
</dbReference>
<sequence>MTLQCLSSDVHPPPLTIGTGKETIRNKVKMEQKEQMSSFEEKLTVPADRIAEIEQILAKIGVPAPPCVESTRKPNNLHERYKHVEDSQFKRNFLRSICGNIQDRINTTKTCTLRKDEVLDDSYLRDEQTKTTNPQVRNMMAFRRKLPAWDKREEILQALSRNRVILITGETGCGKTTQVAQFILENAIAEGRGSQTSIVCTQPRRISAISVAERVANERGERLGRSVGYQIRLEKVLPRSSGSILFCTTGVLLQHMHGDPLLTKVSTVIVDEIHERNTVSDFTITILKEIIPLRPDLTVILMSATLNAERFSKYFNNCPTVHIPGFTFSVEEFFLEDVLKALPHYKFPVQKQKIRAGKDLSTSKAEDGILQPYYRELLSGNVYSPRIVEQLKNPASDEIQVNLVVELIAYICKEKGPGAILVFLPGWDKISAVNKAMSQSGMFPQRSHRIIPLHSQLPTANQKEVFDRPPQGVRKIILATNIAETSITIDDVVFVIDCGKIKIKNFDVSGNVSTLKEEWVSLANARQRRGRAGRVQKGTCYHLYSKGRALLLEQDMLPEMLRTRLEEVILQGKILQVGKIHPFLKKVMDPPSERSVELSLSLLKGMNALDSEENLTPLGYHLASLPLDPQVGKMLLYAALFKCLDPVASVAAALSYKDPFVIPLGSEREVDKVRQSFDAGHKSDHLILAKVMAQFEDANANRSARQYAKSNFMSLTVLEQLFTMKQQFAKLLHEMKFAPDHLVKSHANNINTENISLVRAIVCSGLFPNVAKILKTKKAGKHVIQNVQTIDNQKVDFHPKSVFSKMMDFNSSYVVYFERIKSSKIYLYDSTMIYPMSMVFFCHDLQVFAEPDHKIIKAGEYMLFHCSNELARIIVELRSWLDWLVEYRMCHPGVVEWKPDSDEALILDAIARLIAVEESMATEILLTMAGTEVTSEKRLLRFLHYGSVTATYTPGSRSHTISQQNENIDALHKVLSEVDEKAFDIIKTLLEPTKLRYLISVDPFDLNVRKCGYVPYLTPSHAAAIIVQCYLKVEPNVTVVGPTFAGNISPIELAKDEKTTNIETTLSDLRNPNKSTAPGQKLPKRDFTQSMLGVFEWASSAKKKFDVIILIATSINSTNYVAKFNQYQRTMKVPRSNLSFGSGRLGPNALHSKFFNRLMSLQTTSTFTMAVPSRAQCYADVNSHKPKEYWDYESYAVQWGDQENYQLVKKLGRGKYSEVFEAINVTTNDKCVVKMLKPVKKKKIKREIKILENLRGGKNIITLLGVVKDPVSRTPALIFEYVNNTDFKQLYQTLSDRDIRYYLYELLKALDFCHSMGIMHRDVKPHNVMIDHANKKLRLIDWGLAEFYHVGQEYNVRVASRYFKGPELLVDYQMYDYSLDMWSLGCMFASMIFQKEPFFHGHDNYDQLLRIARVLGTEDLFKYLDKFQIELDPRLSDILGRHSRKRWERFVHSENQHLVSPEALDFLDRLLRYDHSARLTAREAMDHPYFFPITKGQPPHDLQQSGVSVAVNATVAKNIEISKYSKNTTDPADTV</sequence>
<dbReference type="Proteomes" id="UP000479000">
    <property type="component" value="Unassembled WGS sequence"/>
</dbReference>
<evidence type="ECO:0000256" key="6">
    <source>
        <dbReference type="ARBA" id="ARBA00022679"/>
    </source>
</evidence>
<dbReference type="Pfam" id="PF00270">
    <property type="entry name" value="DEAD"/>
    <property type="match status" value="1"/>
</dbReference>
<feature type="region of interest" description="Disordered" evidence="17">
    <location>
        <begin position="1"/>
        <end position="20"/>
    </location>
</feature>
<dbReference type="GO" id="GO:0004674">
    <property type="term" value="F:protein serine/threonine kinase activity"/>
    <property type="evidence" value="ECO:0007669"/>
    <property type="project" value="UniProtKB-KW"/>
</dbReference>
<dbReference type="FunFam" id="3.40.50.300:FF:001528">
    <property type="entry name" value="ATP-dependent RNA helicase YTHDC2"/>
    <property type="match status" value="1"/>
</dbReference>
<evidence type="ECO:0000259" key="20">
    <source>
        <dbReference type="PROSITE" id="PS51194"/>
    </source>
</evidence>
<organism evidence="21 22">
    <name type="scientific">Nesidiocoris tenuis</name>
    <dbReference type="NCBI Taxonomy" id="355587"/>
    <lineage>
        <taxon>Eukaryota</taxon>
        <taxon>Metazoa</taxon>
        <taxon>Ecdysozoa</taxon>
        <taxon>Arthropoda</taxon>
        <taxon>Hexapoda</taxon>
        <taxon>Insecta</taxon>
        <taxon>Pterygota</taxon>
        <taxon>Neoptera</taxon>
        <taxon>Paraneoptera</taxon>
        <taxon>Hemiptera</taxon>
        <taxon>Heteroptera</taxon>
        <taxon>Panheteroptera</taxon>
        <taxon>Cimicomorpha</taxon>
        <taxon>Miridae</taxon>
        <taxon>Dicyphina</taxon>
        <taxon>Nesidiocoris</taxon>
    </lineage>
</organism>
<dbReference type="InterPro" id="IPR008271">
    <property type="entry name" value="Ser/Thr_kinase_AS"/>
</dbReference>
<evidence type="ECO:0000256" key="10">
    <source>
        <dbReference type="ARBA" id="ARBA00022806"/>
    </source>
</evidence>
<name>A0A6H5GVQ1_9HEMI</name>
<keyword evidence="11 16" id="KW-0067">ATP-binding</keyword>
<evidence type="ECO:0000256" key="15">
    <source>
        <dbReference type="ARBA" id="ARBA00071078"/>
    </source>
</evidence>
<accession>A0A6H5GVQ1</accession>
<dbReference type="SMART" id="SM00487">
    <property type="entry name" value="DEXDc"/>
    <property type="match status" value="1"/>
</dbReference>
<dbReference type="InterPro" id="IPR014001">
    <property type="entry name" value="Helicase_ATP-bd"/>
</dbReference>
<dbReference type="Pfam" id="PF00069">
    <property type="entry name" value="Pkinase"/>
    <property type="match status" value="1"/>
</dbReference>
<dbReference type="InterPro" id="IPR001650">
    <property type="entry name" value="Helicase_C-like"/>
</dbReference>
<dbReference type="PROSITE" id="PS50011">
    <property type="entry name" value="PROTEIN_KINASE_DOM"/>
    <property type="match status" value="1"/>
</dbReference>
<dbReference type="GO" id="GO:0002151">
    <property type="term" value="F:G-quadruplex RNA binding"/>
    <property type="evidence" value="ECO:0007669"/>
    <property type="project" value="TreeGrafter"/>
</dbReference>
<dbReference type="Pfam" id="PF04408">
    <property type="entry name" value="WHD_HA2"/>
    <property type="match status" value="1"/>
</dbReference>
<dbReference type="Pfam" id="PF00271">
    <property type="entry name" value="Helicase_C"/>
    <property type="match status" value="1"/>
</dbReference>
<dbReference type="PROSITE" id="PS00107">
    <property type="entry name" value="PROTEIN_KINASE_ATP"/>
    <property type="match status" value="1"/>
</dbReference>
<dbReference type="EMBL" id="CADCXU010019143">
    <property type="protein sequence ID" value="CAB0007567.1"/>
    <property type="molecule type" value="Genomic_DNA"/>
</dbReference>
<comment type="subunit">
    <text evidence="2">Tetramer of two alpha and two beta chains.</text>
</comment>
<comment type="function">
    <text evidence="14">Casein kinases are operationally defined by their preferential utilization of acidic proteins such as caseins as substrates. The alpha chain contains the catalytic site. May participate in Wnt signaling.</text>
</comment>
<dbReference type="Gene3D" id="3.30.200.20">
    <property type="entry name" value="Phosphorylase Kinase, domain 1"/>
    <property type="match status" value="1"/>
</dbReference>
<feature type="domain" description="Protein kinase" evidence="18">
    <location>
        <begin position="1205"/>
        <end position="1490"/>
    </location>
</feature>
<dbReference type="FunFam" id="1.10.510.10:FF:000059">
    <property type="entry name" value="Casein kinase II subunit alpha"/>
    <property type="match status" value="1"/>
</dbReference>
<dbReference type="CDD" id="cd14132">
    <property type="entry name" value="STKc_CK2_alpha"/>
    <property type="match status" value="1"/>
</dbReference>
<dbReference type="InterPro" id="IPR007502">
    <property type="entry name" value="Helicase-assoc_dom"/>
</dbReference>
<dbReference type="PROSITE" id="PS51192">
    <property type="entry name" value="HELICASE_ATP_BIND_1"/>
    <property type="match status" value="1"/>
</dbReference>
<keyword evidence="9" id="KW-0378">Hydrolase</keyword>
<dbReference type="GO" id="GO:0005524">
    <property type="term" value="F:ATP binding"/>
    <property type="evidence" value="ECO:0007669"/>
    <property type="project" value="UniProtKB-UniRule"/>
</dbReference>
<keyword evidence="22" id="KW-1185">Reference proteome</keyword>
<evidence type="ECO:0000256" key="16">
    <source>
        <dbReference type="PROSITE-ProRule" id="PRU10141"/>
    </source>
</evidence>
<dbReference type="Gene3D" id="1.20.120.1080">
    <property type="match status" value="1"/>
</dbReference>
<dbReference type="SMART" id="SM00220">
    <property type="entry name" value="S_TKc"/>
    <property type="match status" value="1"/>
</dbReference>
<dbReference type="InterPro" id="IPR002464">
    <property type="entry name" value="DNA/RNA_helicase_DEAH_CS"/>
</dbReference>
<evidence type="ECO:0000256" key="7">
    <source>
        <dbReference type="ARBA" id="ARBA00022741"/>
    </source>
</evidence>
<gene>
    <name evidence="21" type="ORF">NTEN_LOCUS12840</name>
</gene>
<dbReference type="SUPFAM" id="SSF56112">
    <property type="entry name" value="Protein kinase-like (PK-like)"/>
    <property type="match status" value="1"/>
</dbReference>
<keyword evidence="6" id="KW-0808">Transferase</keyword>
<dbReference type="SMART" id="SM00490">
    <property type="entry name" value="HELICc"/>
    <property type="match status" value="1"/>
</dbReference>
<evidence type="ECO:0000256" key="13">
    <source>
        <dbReference type="ARBA" id="ARBA00048679"/>
    </source>
</evidence>
<feature type="binding site" evidence="16">
    <location>
        <position position="1234"/>
    </location>
    <ligand>
        <name>ATP</name>
        <dbReference type="ChEBI" id="CHEBI:30616"/>
    </ligand>
</feature>
<protein>
    <recommendedName>
        <fullName evidence="15">Casein kinase II subunit alpha</fullName>
        <ecNumber evidence="3">2.7.11.1</ecNumber>
        <ecNumber evidence="4">3.6.4.13</ecNumber>
    </recommendedName>
</protein>
<evidence type="ECO:0000256" key="14">
    <source>
        <dbReference type="ARBA" id="ARBA00057837"/>
    </source>
</evidence>
<dbReference type="InterPro" id="IPR011545">
    <property type="entry name" value="DEAD/DEAH_box_helicase_dom"/>
</dbReference>
<evidence type="ECO:0000259" key="18">
    <source>
        <dbReference type="PROSITE" id="PS50011"/>
    </source>
</evidence>
<keyword evidence="5" id="KW-0723">Serine/threonine-protein kinase</keyword>
<evidence type="ECO:0000256" key="9">
    <source>
        <dbReference type="ARBA" id="ARBA00022801"/>
    </source>
</evidence>
<dbReference type="PANTHER" id="PTHR18934">
    <property type="entry name" value="ATP-DEPENDENT RNA HELICASE"/>
    <property type="match status" value="1"/>
</dbReference>
<dbReference type="EC" id="2.7.11.1" evidence="3"/>
<dbReference type="Gene3D" id="1.10.510.10">
    <property type="entry name" value="Transferase(Phosphotransferase) domain 1"/>
    <property type="match status" value="1"/>
</dbReference>
<evidence type="ECO:0000259" key="19">
    <source>
        <dbReference type="PROSITE" id="PS51192"/>
    </source>
</evidence>
<dbReference type="GO" id="GO:0003724">
    <property type="term" value="F:RNA helicase activity"/>
    <property type="evidence" value="ECO:0007669"/>
    <property type="project" value="UniProtKB-EC"/>
</dbReference>
<evidence type="ECO:0000256" key="17">
    <source>
        <dbReference type="SAM" id="MobiDB-lite"/>
    </source>
</evidence>
<dbReference type="PROSITE" id="PS51194">
    <property type="entry name" value="HELICASE_CTER"/>
    <property type="match status" value="1"/>
</dbReference>
<proteinExistence type="inferred from homology"/>
<dbReference type="InterPro" id="IPR000719">
    <property type="entry name" value="Prot_kinase_dom"/>
</dbReference>
<dbReference type="EC" id="3.6.4.13" evidence="4"/>
<comment type="catalytic activity">
    <reaction evidence="13">
        <text>L-seryl-[protein] + ATP = O-phospho-L-seryl-[protein] + ADP + H(+)</text>
        <dbReference type="Rhea" id="RHEA:17989"/>
        <dbReference type="Rhea" id="RHEA-COMP:9863"/>
        <dbReference type="Rhea" id="RHEA-COMP:11604"/>
        <dbReference type="ChEBI" id="CHEBI:15378"/>
        <dbReference type="ChEBI" id="CHEBI:29999"/>
        <dbReference type="ChEBI" id="CHEBI:30616"/>
        <dbReference type="ChEBI" id="CHEBI:83421"/>
        <dbReference type="ChEBI" id="CHEBI:456216"/>
        <dbReference type="EC" id="2.7.11.1"/>
    </reaction>
</comment>
<dbReference type="PANTHER" id="PTHR18934:SF237">
    <property type="entry name" value="ATP-DEPENDENT DNA_RNA HELICASE DHX36"/>
    <property type="match status" value="1"/>
</dbReference>
<evidence type="ECO:0000256" key="5">
    <source>
        <dbReference type="ARBA" id="ARBA00022527"/>
    </source>
</evidence>
<dbReference type="SMART" id="SM00847">
    <property type="entry name" value="HA2"/>
    <property type="match status" value="1"/>
</dbReference>
<dbReference type="GO" id="GO:0051880">
    <property type="term" value="F:G-quadruplex DNA binding"/>
    <property type="evidence" value="ECO:0007669"/>
    <property type="project" value="TreeGrafter"/>
</dbReference>
<feature type="domain" description="Helicase ATP-binding" evidence="19">
    <location>
        <begin position="156"/>
        <end position="324"/>
    </location>
</feature>
<dbReference type="PROSITE" id="PS00108">
    <property type="entry name" value="PROTEIN_KINASE_ST"/>
    <property type="match status" value="1"/>
</dbReference>
<dbReference type="PROSITE" id="PS00690">
    <property type="entry name" value="DEAH_ATP_HELICASE"/>
    <property type="match status" value="1"/>
</dbReference>
<dbReference type="InterPro" id="IPR036465">
    <property type="entry name" value="vWFA_dom_sf"/>
</dbReference>
<evidence type="ECO:0000256" key="8">
    <source>
        <dbReference type="ARBA" id="ARBA00022777"/>
    </source>
</evidence>
<dbReference type="Pfam" id="PF21010">
    <property type="entry name" value="HA2_C"/>
    <property type="match status" value="1"/>
</dbReference>
<keyword evidence="8" id="KW-0418">Kinase</keyword>
<keyword evidence="12" id="KW-0694">RNA-binding</keyword>
<comment type="similarity">
    <text evidence="1">Belongs to the DEAD box helicase family. DEAH subfamily.</text>
</comment>
<dbReference type="GO" id="GO:0016787">
    <property type="term" value="F:hydrolase activity"/>
    <property type="evidence" value="ECO:0007669"/>
    <property type="project" value="UniProtKB-KW"/>
</dbReference>
<evidence type="ECO:0000256" key="11">
    <source>
        <dbReference type="ARBA" id="ARBA00022840"/>
    </source>
</evidence>
<dbReference type="InterPro" id="IPR027417">
    <property type="entry name" value="P-loop_NTPase"/>
</dbReference>
<evidence type="ECO:0000256" key="2">
    <source>
        <dbReference type="ARBA" id="ARBA00011270"/>
    </source>
</evidence>
<dbReference type="Gene3D" id="3.40.50.300">
    <property type="entry name" value="P-loop containing nucleotide triphosphate hydrolases"/>
    <property type="match status" value="2"/>
</dbReference>
<dbReference type="InterPro" id="IPR011009">
    <property type="entry name" value="Kinase-like_dom_sf"/>
</dbReference>